<feature type="region of interest" description="Disordered" evidence="1">
    <location>
        <begin position="1"/>
        <end position="22"/>
    </location>
</feature>
<feature type="domain" description="HTH cro/C1-type" evidence="2">
    <location>
        <begin position="34"/>
        <end position="87"/>
    </location>
</feature>
<dbReference type="InterPro" id="IPR011990">
    <property type="entry name" value="TPR-like_helical_dom_sf"/>
</dbReference>
<dbReference type="InterPro" id="IPR010982">
    <property type="entry name" value="Lambda_DNA-bd_dom_sf"/>
</dbReference>
<dbReference type="Pfam" id="PF13560">
    <property type="entry name" value="HTH_31"/>
    <property type="match status" value="1"/>
</dbReference>
<dbReference type="Gene3D" id="1.25.40.10">
    <property type="entry name" value="Tetratricopeptide repeat domain"/>
    <property type="match status" value="1"/>
</dbReference>
<dbReference type="PROSITE" id="PS50943">
    <property type="entry name" value="HTH_CROC1"/>
    <property type="match status" value="1"/>
</dbReference>
<evidence type="ECO:0000259" key="2">
    <source>
        <dbReference type="PROSITE" id="PS50943"/>
    </source>
</evidence>
<evidence type="ECO:0000256" key="1">
    <source>
        <dbReference type="SAM" id="MobiDB-lite"/>
    </source>
</evidence>
<proteinExistence type="predicted"/>
<organism evidence="3 4">
    <name type="scientific">Actinomadura gamaensis</name>
    <dbReference type="NCBI Taxonomy" id="1763541"/>
    <lineage>
        <taxon>Bacteria</taxon>
        <taxon>Bacillati</taxon>
        <taxon>Actinomycetota</taxon>
        <taxon>Actinomycetes</taxon>
        <taxon>Streptosporangiales</taxon>
        <taxon>Thermomonosporaceae</taxon>
        <taxon>Actinomadura</taxon>
    </lineage>
</organism>
<evidence type="ECO:0000313" key="3">
    <source>
        <dbReference type="EMBL" id="MFC4906917.1"/>
    </source>
</evidence>
<sequence>MSPTSEGSDKRKAGRPAKKVDASASARLQLAAELRRLRLEEGLTLVELGRLVNYSSQHLSAVERGEVAPAEPLVVRCDHALNAAGRLITRFPAVVREEAADRHERGASRQRGAPATTSSLPPDLDWARLAALGGASATVSPDIVADLEMITDRQRVMYHRLSSAQLLVPVETHLGLLVSLLKGSQPKPLRRRIAAAAGEAAGFAAWIWYDLGDEYKANFYYRRAEKLIAESEHPALGSYISAYRALACEGMGLLPESRQYAEAALVKAPRFISRPTRAWLSAVNAAAFALVPDRRNDARRLLADARVLLDAAARREEWMYDFDRVALAGYCGTALLRMEDPQAAAAAFSEGIEALPHSCARRGAQLRVGLAEAYLRIGDVDVAVAAATDALEVFAMRGSVSGIRRVHRFRDVLGSMGEQSRARAMDDLVRERLRAAQ</sequence>
<accession>A0ABV9TS20</accession>
<dbReference type="InterPro" id="IPR001387">
    <property type="entry name" value="Cro/C1-type_HTH"/>
</dbReference>
<dbReference type="Proteomes" id="UP001595872">
    <property type="component" value="Unassembled WGS sequence"/>
</dbReference>
<evidence type="ECO:0000313" key="4">
    <source>
        <dbReference type="Proteomes" id="UP001595872"/>
    </source>
</evidence>
<protein>
    <submittedName>
        <fullName evidence="3">Helix-turn-helix domain-containing protein</fullName>
    </submittedName>
</protein>
<feature type="region of interest" description="Disordered" evidence="1">
    <location>
        <begin position="99"/>
        <end position="120"/>
    </location>
</feature>
<dbReference type="Gene3D" id="1.10.260.40">
    <property type="entry name" value="lambda repressor-like DNA-binding domains"/>
    <property type="match status" value="1"/>
</dbReference>
<dbReference type="RefSeq" id="WP_378252658.1">
    <property type="nucleotide sequence ID" value="NZ_JBHSIT010000002.1"/>
</dbReference>
<reference evidence="4" key="1">
    <citation type="journal article" date="2019" name="Int. J. Syst. Evol. Microbiol.">
        <title>The Global Catalogue of Microorganisms (GCM) 10K type strain sequencing project: providing services to taxonomists for standard genome sequencing and annotation.</title>
        <authorList>
            <consortium name="The Broad Institute Genomics Platform"/>
            <consortium name="The Broad Institute Genome Sequencing Center for Infectious Disease"/>
            <person name="Wu L."/>
            <person name="Ma J."/>
        </authorList>
    </citation>
    <scope>NUCLEOTIDE SEQUENCE [LARGE SCALE GENOMIC DNA]</scope>
    <source>
        <strain evidence="4">KLKA75</strain>
    </source>
</reference>
<gene>
    <name evidence="3" type="ORF">ACFPCY_06285</name>
</gene>
<dbReference type="CDD" id="cd00093">
    <property type="entry name" value="HTH_XRE"/>
    <property type="match status" value="1"/>
</dbReference>
<name>A0ABV9TS20_9ACTN</name>
<dbReference type="SUPFAM" id="SSF47413">
    <property type="entry name" value="lambda repressor-like DNA-binding domains"/>
    <property type="match status" value="1"/>
</dbReference>
<keyword evidence="4" id="KW-1185">Reference proteome</keyword>
<dbReference type="SUPFAM" id="SSF48452">
    <property type="entry name" value="TPR-like"/>
    <property type="match status" value="1"/>
</dbReference>
<comment type="caution">
    <text evidence="3">The sequence shown here is derived from an EMBL/GenBank/DDBJ whole genome shotgun (WGS) entry which is preliminary data.</text>
</comment>
<dbReference type="EMBL" id="JBHSIT010000002">
    <property type="protein sequence ID" value="MFC4906917.1"/>
    <property type="molecule type" value="Genomic_DNA"/>
</dbReference>
<dbReference type="SMART" id="SM00530">
    <property type="entry name" value="HTH_XRE"/>
    <property type="match status" value="1"/>
</dbReference>